<proteinExistence type="predicted"/>
<organism evidence="1 2">
    <name type="scientific">Eleutherodactylus coqui</name>
    <name type="common">Puerto Rican coqui</name>
    <dbReference type="NCBI Taxonomy" id="57060"/>
    <lineage>
        <taxon>Eukaryota</taxon>
        <taxon>Metazoa</taxon>
        <taxon>Chordata</taxon>
        <taxon>Craniata</taxon>
        <taxon>Vertebrata</taxon>
        <taxon>Euteleostomi</taxon>
        <taxon>Amphibia</taxon>
        <taxon>Batrachia</taxon>
        <taxon>Anura</taxon>
        <taxon>Neobatrachia</taxon>
        <taxon>Hyloidea</taxon>
        <taxon>Eleutherodactylidae</taxon>
        <taxon>Eleutherodactylinae</taxon>
        <taxon>Eleutherodactylus</taxon>
        <taxon>Eleutherodactylus</taxon>
    </lineage>
</organism>
<gene>
    <name evidence="1" type="ORF">GDO78_012378</name>
</gene>
<evidence type="ECO:0000313" key="2">
    <source>
        <dbReference type="Proteomes" id="UP000770717"/>
    </source>
</evidence>
<reference evidence="1" key="1">
    <citation type="thesis" date="2020" institute="ProQuest LLC" country="789 East Eisenhower Parkway, Ann Arbor, MI, USA">
        <title>Comparative Genomics and Chromosome Evolution.</title>
        <authorList>
            <person name="Mudd A.B."/>
        </authorList>
    </citation>
    <scope>NUCLEOTIDE SEQUENCE</scope>
    <source>
        <strain evidence="1">HN-11 Male</strain>
        <tissue evidence="1">Kidney and liver</tissue>
    </source>
</reference>
<sequence>MFSFFRSGSFQSIAECTYEISVIHMGDNPLAKCNIQDRIKTGGGKLVKENMVEPHVTCYQRWPVWGSLYQGCGSYDANGFKRVQHACLAASLSLAG</sequence>
<dbReference type="AlphaFoldDB" id="A0A8J6F147"/>
<dbReference type="EMBL" id="WNTK01000008">
    <property type="protein sequence ID" value="KAG9478690.1"/>
    <property type="molecule type" value="Genomic_DNA"/>
</dbReference>
<keyword evidence="2" id="KW-1185">Reference proteome</keyword>
<name>A0A8J6F147_ELECQ</name>
<dbReference type="Proteomes" id="UP000770717">
    <property type="component" value="Unassembled WGS sequence"/>
</dbReference>
<comment type="caution">
    <text evidence="1">The sequence shown here is derived from an EMBL/GenBank/DDBJ whole genome shotgun (WGS) entry which is preliminary data.</text>
</comment>
<evidence type="ECO:0000313" key="1">
    <source>
        <dbReference type="EMBL" id="KAG9478690.1"/>
    </source>
</evidence>
<accession>A0A8J6F147</accession>
<protein>
    <submittedName>
        <fullName evidence="1">Uncharacterized protein</fullName>
    </submittedName>
</protein>